<dbReference type="OrthoDB" id="9784811at2"/>
<evidence type="ECO:0000313" key="2">
    <source>
        <dbReference type="EMBL" id="SDF71096.1"/>
    </source>
</evidence>
<proteinExistence type="predicted"/>
<gene>
    <name evidence="2" type="ORF">SAMN05216241_10291</name>
</gene>
<dbReference type="InterPro" id="IPR011330">
    <property type="entry name" value="Glyco_hydro/deAcase_b/a-brl"/>
</dbReference>
<dbReference type="STRING" id="1082479.SAMN05216241_10291"/>
<dbReference type="SUPFAM" id="SSF88713">
    <property type="entry name" value="Glycoside hydrolase/deacetylase"/>
    <property type="match status" value="1"/>
</dbReference>
<feature type="region of interest" description="Disordered" evidence="1">
    <location>
        <begin position="1"/>
        <end position="34"/>
    </location>
</feature>
<dbReference type="InterPro" id="IPR006837">
    <property type="entry name" value="Divergent_DAC"/>
</dbReference>
<dbReference type="EMBL" id="FNCE01000002">
    <property type="protein sequence ID" value="SDF71096.1"/>
    <property type="molecule type" value="Genomic_DNA"/>
</dbReference>
<dbReference type="Pfam" id="PF04748">
    <property type="entry name" value="Polysacc_deac_2"/>
    <property type="match status" value="1"/>
</dbReference>
<dbReference type="PANTHER" id="PTHR30105">
    <property type="entry name" value="UNCHARACTERIZED YIBQ-RELATED"/>
    <property type="match status" value="1"/>
</dbReference>
<feature type="compositionally biased region" description="Basic residues" evidence="1">
    <location>
        <begin position="1"/>
        <end position="26"/>
    </location>
</feature>
<evidence type="ECO:0008006" key="4">
    <source>
        <dbReference type="Google" id="ProtNLM"/>
    </source>
</evidence>
<name>A0A1G7NAW2_9PROT</name>
<dbReference type="CDD" id="cd10936">
    <property type="entry name" value="CE4_DAC2"/>
    <property type="match status" value="1"/>
</dbReference>
<feature type="compositionally biased region" description="Basic and acidic residues" evidence="1">
    <location>
        <begin position="101"/>
        <end position="132"/>
    </location>
</feature>
<accession>A0A1G7NAW2</accession>
<evidence type="ECO:0000313" key="3">
    <source>
        <dbReference type="Proteomes" id="UP000199415"/>
    </source>
</evidence>
<organism evidence="2 3">
    <name type="scientific">Limimonas halophila</name>
    <dbReference type="NCBI Taxonomy" id="1082479"/>
    <lineage>
        <taxon>Bacteria</taxon>
        <taxon>Pseudomonadati</taxon>
        <taxon>Pseudomonadota</taxon>
        <taxon>Alphaproteobacteria</taxon>
        <taxon>Rhodospirillales</taxon>
        <taxon>Rhodovibrionaceae</taxon>
        <taxon>Limimonas</taxon>
    </lineage>
</organism>
<evidence type="ECO:0000256" key="1">
    <source>
        <dbReference type="SAM" id="MobiDB-lite"/>
    </source>
</evidence>
<feature type="region of interest" description="Disordered" evidence="1">
    <location>
        <begin position="54"/>
        <end position="132"/>
    </location>
</feature>
<dbReference type="GO" id="GO:0005975">
    <property type="term" value="P:carbohydrate metabolic process"/>
    <property type="evidence" value="ECO:0007669"/>
    <property type="project" value="InterPro"/>
</dbReference>
<protein>
    <recommendedName>
        <fullName evidence="4">Divergent polysaccharide deacetylase</fullName>
    </recommendedName>
</protein>
<dbReference type="AlphaFoldDB" id="A0A1G7NAW2"/>
<sequence length="378" mass="40100">MAQRKSRTNRSRANRPGRRSSTKTRRPGGAQRTGRLMALGASLFVAGAAVGTVGGFALHPDPAEVTRTAQRSTPDGGGSYSQAPNGPDKEASPSVDGGVGSDDRERRTAGVKPERAPDEKSAEAREPEAERWQHNAAAMPADAGDKPRIAIVLDDMGLEVDATRDAIDLPSPITLSFLTYAETDDLHALTASARRAGHEVMAHVPMQPSSASVDPGPHALTRAMSGDAIRANLAWGLDRLSGYVGINNHMGSAATADGRTMRRLMAELDDRGLLFLDSRTTAETKAIEAAKGASVPHTERDVFLDNVKDPGAIREQLRELEALARRDGSAVAIGHPYDVTISVLADWLPEARERGVALVPISAVVQGADRRNVAALPE</sequence>
<keyword evidence="3" id="KW-1185">Reference proteome</keyword>
<dbReference type="Proteomes" id="UP000199415">
    <property type="component" value="Unassembled WGS sequence"/>
</dbReference>
<reference evidence="2 3" key="1">
    <citation type="submission" date="2016-10" db="EMBL/GenBank/DDBJ databases">
        <authorList>
            <person name="de Groot N.N."/>
        </authorList>
    </citation>
    <scope>NUCLEOTIDE SEQUENCE [LARGE SCALE GENOMIC DNA]</scope>
    <source>
        <strain evidence="2 3">DSM 25584</strain>
    </source>
</reference>
<dbReference type="Gene3D" id="3.20.20.370">
    <property type="entry name" value="Glycoside hydrolase/deacetylase"/>
    <property type="match status" value="1"/>
</dbReference>
<dbReference type="PANTHER" id="PTHR30105:SF2">
    <property type="entry name" value="DIVERGENT POLYSACCHARIDE DEACETYLASE SUPERFAMILY"/>
    <property type="match status" value="1"/>
</dbReference>